<feature type="domain" description="Ig-like" evidence="2">
    <location>
        <begin position="20"/>
        <end position="106"/>
    </location>
</feature>
<proteinExistence type="predicted"/>
<dbReference type="SMART" id="SM00409">
    <property type="entry name" value="IG"/>
    <property type="match status" value="1"/>
</dbReference>
<evidence type="ECO:0000313" key="4">
    <source>
        <dbReference type="Proteomes" id="UP000694421"/>
    </source>
</evidence>
<dbReference type="Pfam" id="PF07686">
    <property type="entry name" value="V-set"/>
    <property type="match status" value="1"/>
</dbReference>
<feature type="chain" id="PRO_5034321415" description="Ig-like domain-containing protein" evidence="1">
    <location>
        <begin position="20"/>
        <end position="118"/>
    </location>
</feature>
<reference evidence="3" key="2">
    <citation type="submission" date="2025-09" db="UniProtKB">
        <authorList>
            <consortium name="Ensembl"/>
        </authorList>
    </citation>
    <scope>IDENTIFICATION</scope>
</reference>
<reference evidence="3" key="1">
    <citation type="submission" date="2025-08" db="UniProtKB">
        <authorList>
            <consortium name="Ensembl"/>
        </authorList>
    </citation>
    <scope>IDENTIFICATION</scope>
</reference>
<dbReference type="Proteomes" id="UP000694421">
    <property type="component" value="Unplaced"/>
</dbReference>
<dbReference type="SUPFAM" id="SSF48726">
    <property type="entry name" value="Immunoglobulin"/>
    <property type="match status" value="1"/>
</dbReference>
<organism evidence="3 4">
    <name type="scientific">Salvator merianae</name>
    <name type="common">Argentine black and white tegu</name>
    <name type="synonym">Tupinambis merianae</name>
    <dbReference type="NCBI Taxonomy" id="96440"/>
    <lineage>
        <taxon>Eukaryota</taxon>
        <taxon>Metazoa</taxon>
        <taxon>Chordata</taxon>
        <taxon>Craniata</taxon>
        <taxon>Vertebrata</taxon>
        <taxon>Euteleostomi</taxon>
        <taxon>Lepidosauria</taxon>
        <taxon>Squamata</taxon>
        <taxon>Bifurcata</taxon>
        <taxon>Unidentata</taxon>
        <taxon>Episquamata</taxon>
        <taxon>Laterata</taxon>
        <taxon>Teiioidea</taxon>
        <taxon>Teiidae</taxon>
        <taxon>Salvator</taxon>
    </lineage>
</organism>
<dbReference type="SMART" id="SM00406">
    <property type="entry name" value="IGv"/>
    <property type="match status" value="1"/>
</dbReference>
<dbReference type="AlphaFoldDB" id="A0A8D0BVK7"/>
<sequence>MAWALFFLAFLHCCAGVTSQGTLIQPASESSSPGQTVKISCSRGSGSWYGFSWYQQKPGQAPQLLIYYDSNRATGVPDRFSGSRSGDTGSLTISNLQAEDEAEYYCGERRDSFDSWFI</sequence>
<name>A0A8D0BVK7_SALMN</name>
<dbReference type="Gene3D" id="2.60.40.10">
    <property type="entry name" value="Immunoglobulins"/>
    <property type="match status" value="1"/>
</dbReference>
<dbReference type="OMA" id="NIVSWYQ"/>
<dbReference type="InterPro" id="IPR007110">
    <property type="entry name" value="Ig-like_dom"/>
</dbReference>
<protein>
    <recommendedName>
        <fullName evidence="2">Ig-like domain-containing protein</fullName>
    </recommendedName>
</protein>
<dbReference type="PANTHER" id="PTHR23267">
    <property type="entry name" value="IMMUNOGLOBULIN LIGHT CHAIN"/>
    <property type="match status" value="1"/>
</dbReference>
<dbReference type="InterPro" id="IPR013783">
    <property type="entry name" value="Ig-like_fold"/>
</dbReference>
<evidence type="ECO:0000259" key="2">
    <source>
        <dbReference type="PROSITE" id="PS50835"/>
    </source>
</evidence>
<keyword evidence="1" id="KW-0732">Signal</keyword>
<dbReference type="GeneTree" id="ENSGT00940000154179"/>
<evidence type="ECO:0000313" key="3">
    <source>
        <dbReference type="Ensembl" id="ENSSMRP00000013511.1"/>
    </source>
</evidence>
<dbReference type="InterPro" id="IPR003599">
    <property type="entry name" value="Ig_sub"/>
</dbReference>
<dbReference type="Ensembl" id="ENSSMRT00000015733.1">
    <property type="protein sequence ID" value="ENSSMRP00000013511.1"/>
    <property type="gene ID" value="ENSSMRG00000010504.1"/>
</dbReference>
<accession>A0A8D0BVK7</accession>
<dbReference type="InterPro" id="IPR050150">
    <property type="entry name" value="IgV_Light_Chain"/>
</dbReference>
<evidence type="ECO:0000256" key="1">
    <source>
        <dbReference type="SAM" id="SignalP"/>
    </source>
</evidence>
<dbReference type="InterPro" id="IPR013106">
    <property type="entry name" value="Ig_V-set"/>
</dbReference>
<dbReference type="InterPro" id="IPR036179">
    <property type="entry name" value="Ig-like_dom_sf"/>
</dbReference>
<keyword evidence="4" id="KW-1185">Reference proteome</keyword>
<feature type="signal peptide" evidence="1">
    <location>
        <begin position="1"/>
        <end position="19"/>
    </location>
</feature>
<dbReference type="PROSITE" id="PS50835">
    <property type="entry name" value="IG_LIKE"/>
    <property type="match status" value="1"/>
</dbReference>